<organism evidence="4 5">
    <name type="scientific">Citrullus colocynthis</name>
    <name type="common">colocynth</name>
    <dbReference type="NCBI Taxonomy" id="252529"/>
    <lineage>
        <taxon>Eukaryota</taxon>
        <taxon>Viridiplantae</taxon>
        <taxon>Streptophyta</taxon>
        <taxon>Embryophyta</taxon>
        <taxon>Tracheophyta</taxon>
        <taxon>Spermatophyta</taxon>
        <taxon>Magnoliopsida</taxon>
        <taxon>eudicotyledons</taxon>
        <taxon>Gunneridae</taxon>
        <taxon>Pentapetalae</taxon>
        <taxon>rosids</taxon>
        <taxon>fabids</taxon>
        <taxon>Cucurbitales</taxon>
        <taxon>Cucurbitaceae</taxon>
        <taxon>Benincaseae</taxon>
        <taxon>Citrullus</taxon>
    </lineage>
</organism>
<reference evidence="4 5" key="1">
    <citation type="submission" date="2024-03" db="EMBL/GenBank/DDBJ databases">
        <authorList>
            <person name="Gkanogiannis A."/>
            <person name="Becerra Lopez-Lavalle L."/>
        </authorList>
    </citation>
    <scope>NUCLEOTIDE SEQUENCE [LARGE SCALE GENOMIC DNA]</scope>
</reference>
<dbReference type="InterPro" id="IPR058032">
    <property type="entry name" value="CDP1-like_a_solenoid_1"/>
</dbReference>
<dbReference type="Pfam" id="PF23468">
    <property type="entry name" value="ARC6"/>
    <property type="match status" value="1"/>
</dbReference>
<evidence type="ECO:0000313" key="5">
    <source>
        <dbReference type="Proteomes" id="UP001642487"/>
    </source>
</evidence>
<dbReference type="PANTHER" id="PTHR33925">
    <property type="entry name" value="PLASTID DIVISION PROTEIN CDP1, CHLOROPLASTIC-RELATED"/>
    <property type="match status" value="1"/>
</dbReference>
<proteinExistence type="predicted"/>
<dbReference type="InterPro" id="IPR057137">
    <property type="entry name" value="CDP1-like_a_solenoid_2"/>
</dbReference>
<dbReference type="Proteomes" id="UP001642487">
    <property type="component" value="Chromosome 11"/>
</dbReference>
<dbReference type="InterPro" id="IPR025344">
    <property type="entry name" value="CDP1-like_IMS"/>
</dbReference>
<protein>
    <recommendedName>
        <fullName evidence="6">ARC6 IMS domain-containing protein</fullName>
    </recommendedName>
</protein>
<evidence type="ECO:0000259" key="2">
    <source>
        <dbReference type="Pfam" id="PF23468"/>
    </source>
</evidence>
<evidence type="ECO:0000259" key="3">
    <source>
        <dbReference type="Pfam" id="PF25515"/>
    </source>
</evidence>
<gene>
    <name evidence="4" type="ORF">CITCOLO1_LOCUS5615</name>
</gene>
<name>A0ABP0Y0C4_9ROSI</name>
<feature type="domain" description="Plastid division protein CDP1-like 1st alpha solenoid" evidence="3">
    <location>
        <begin position="189"/>
        <end position="336"/>
    </location>
</feature>
<evidence type="ECO:0008006" key="6">
    <source>
        <dbReference type="Google" id="ProtNLM"/>
    </source>
</evidence>
<feature type="domain" description="Plastid division protein CDP1-like IMS" evidence="1">
    <location>
        <begin position="722"/>
        <end position="839"/>
    </location>
</feature>
<sequence>MALSSYALPTIPSSFCFLCLFHFNKSNNGFHQDTKIYNGFAGITAPSSSGGMRGGNGLLIGSLPRQAADFLISRHTSSNWRLNAVGIDSTTSSQTRTRTIHDKGPNGTAATLEIHVTCYQLIGVTDQSEKDEIVKSVMELRNVEVEEGYSIDTIASRQDLLMDVRDKLLFEPHYAGNIKENIPPKSSIRIPWAWLPGALCLLQEVGEAKMVLDIGQTVVQCPMAKPYMHDILLSMVLAECAIAKLGFEKNTVSQGFEALARAQYLLRSQTSLGKLKLLSQIEESLEELAPACTLELLAMPSLPMNTERRVGAIAALRELLRQGLDVETSCQVKDWPCFLSQALGRLMAAEVVDLLPWDELALIRKNKKSIESQNQRVVVDFYCFFMAFKAHLALGFSSRQTELIEKAKTICECLIASEGVDLKLEEAFCNFLLGQCSDSEVFEKLQQSTLNSKPAMPTRLPNLAMEKKNAENTYQLLEIWLKDTVLGIFKDTKDCSLTLVSFLRAEKKMDAKKKINHSQQSIVHANNRTIPTSSVLEWRDVENSFPNSNSSQHLGSIIRRLTPTNLPSHLGTGKKMTDANSSSVQLKRDLRIKKWKISELWLARGSLVNNIKVLVVVGCLSFASFKLMSTSLSTMITMKRIPTWTPQKASLSTSSLFSDEGLSVDNVIAPPNTKSNSNLSSSLKRLLSKLMRKGRNLAGTSDMLLSSAITASNQKLMSVEEAEALVKQWQMIKAEALGPNYQINRLAKILDGTMLFQWQALADAAKAKSCYWKFVLLQLSVLRAELLSDKFGAVTLEIEVHLEEAAELVNEAEPKNPSYYSNYKVRYLVKRQQDGSWKFCEGDILVPT</sequence>
<keyword evidence="5" id="KW-1185">Reference proteome</keyword>
<dbReference type="Pfam" id="PF25515">
    <property type="entry name" value="Arm_PDR"/>
    <property type="match status" value="1"/>
</dbReference>
<feature type="domain" description="Plastid division protein CDP1-like 2nd alpha solenoid" evidence="2">
    <location>
        <begin position="385"/>
        <end position="504"/>
    </location>
</feature>
<dbReference type="Pfam" id="PF13355">
    <property type="entry name" value="ARC6-like_IMS"/>
    <property type="match status" value="1"/>
</dbReference>
<dbReference type="InterPro" id="IPR044685">
    <property type="entry name" value="CPD1-like"/>
</dbReference>
<dbReference type="PANTHER" id="PTHR33925:SF2">
    <property type="entry name" value="PLASTID DIVISION PROTEIN CDP1, CHLOROPLASTIC"/>
    <property type="match status" value="1"/>
</dbReference>
<evidence type="ECO:0000313" key="4">
    <source>
        <dbReference type="EMBL" id="CAK9313877.1"/>
    </source>
</evidence>
<evidence type="ECO:0000259" key="1">
    <source>
        <dbReference type="Pfam" id="PF13355"/>
    </source>
</evidence>
<dbReference type="EMBL" id="OZ021745">
    <property type="protein sequence ID" value="CAK9313877.1"/>
    <property type="molecule type" value="Genomic_DNA"/>
</dbReference>
<accession>A0ABP0Y0C4</accession>